<organism evidence="2 3">
    <name type="scientific">Paenibacillus prosopidis</name>
    <dbReference type="NCBI Taxonomy" id="630520"/>
    <lineage>
        <taxon>Bacteria</taxon>
        <taxon>Bacillati</taxon>
        <taxon>Bacillota</taxon>
        <taxon>Bacilli</taxon>
        <taxon>Bacillales</taxon>
        <taxon>Paenibacillaceae</taxon>
        <taxon>Paenibacillus</taxon>
    </lineage>
</organism>
<evidence type="ECO:0000313" key="3">
    <source>
        <dbReference type="Proteomes" id="UP000252415"/>
    </source>
</evidence>
<keyword evidence="1" id="KW-1133">Transmembrane helix</keyword>
<name>A0A368W9G2_9BACL</name>
<feature type="transmembrane region" description="Helical" evidence="1">
    <location>
        <begin position="9"/>
        <end position="27"/>
    </location>
</feature>
<dbReference type="Proteomes" id="UP000252415">
    <property type="component" value="Unassembled WGS sequence"/>
</dbReference>
<protein>
    <submittedName>
        <fullName evidence="2">Uncharacterized protein</fullName>
    </submittedName>
</protein>
<proteinExistence type="predicted"/>
<evidence type="ECO:0000256" key="1">
    <source>
        <dbReference type="SAM" id="Phobius"/>
    </source>
</evidence>
<dbReference type="RefSeq" id="WP_114377987.1">
    <property type="nucleotide sequence ID" value="NZ_QPJD01000001.1"/>
</dbReference>
<keyword evidence="1" id="KW-0472">Membrane</keyword>
<keyword evidence="3" id="KW-1185">Reference proteome</keyword>
<comment type="caution">
    <text evidence="2">The sequence shown here is derived from an EMBL/GenBank/DDBJ whole genome shotgun (WGS) entry which is preliminary data.</text>
</comment>
<accession>A0A368W9G2</accession>
<sequence length="148" mass="17129">MSYQEKKNIVSLIATILIFGFYCLYMFQRHQEGSLDSTEAFRFWGSFILILIPVSIIAKIIIQIAFNIFYRITTNEEEPSFSDELDKLIELKATRNSHYVFMLGVVLSMGSLVMDMPYSVMFIIIILSGFMSEVIGYISQLYLYRKGV</sequence>
<dbReference type="AlphaFoldDB" id="A0A368W9G2"/>
<evidence type="ECO:0000313" key="2">
    <source>
        <dbReference type="EMBL" id="RCW51716.1"/>
    </source>
</evidence>
<keyword evidence="1" id="KW-0812">Transmembrane</keyword>
<dbReference type="EMBL" id="QPJD01000001">
    <property type="protein sequence ID" value="RCW51716.1"/>
    <property type="molecule type" value="Genomic_DNA"/>
</dbReference>
<feature type="transmembrane region" description="Helical" evidence="1">
    <location>
        <begin position="47"/>
        <end position="70"/>
    </location>
</feature>
<dbReference type="OrthoDB" id="2191398at2"/>
<gene>
    <name evidence="2" type="ORF">DFP97_10156</name>
</gene>
<feature type="transmembrane region" description="Helical" evidence="1">
    <location>
        <begin position="97"/>
        <end position="114"/>
    </location>
</feature>
<feature type="transmembrane region" description="Helical" evidence="1">
    <location>
        <begin position="120"/>
        <end position="144"/>
    </location>
</feature>
<reference evidence="2 3" key="1">
    <citation type="submission" date="2018-07" db="EMBL/GenBank/DDBJ databases">
        <title>Genomic Encyclopedia of Type Strains, Phase III (KMG-III): the genomes of soil and plant-associated and newly described type strains.</title>
        <authorList>
            <person name="Whitman W."/>
        </authorList>
    </citation>
    <scope>NUCLEOTIDE SEQUENCE [LARGE SCALE GENOMIC DNA]</scope>
    <source>
        <strain evidence="2 3">CECT 7506</strain>
    </source>
</reference>